<gene>
    <name evidence="2" type="ORF">MNBD_PLANCTO03-47</name>
</gene>
<dbReference type="EMBL" id="UOGK01000485">
    <property type="protein sequence ID" value="VAX41064.1"/>
    <property type="molecule type" value="Genomic_DNA"/>
</dbReference>
<dbReference type="GO" id="GO:0006281">
    <property type="term" value="P:DNA repair"/>
    <property type="evidence" value="ECO:0007669"/>
    <property type="project" value="InterPro"/>
</dbReference>
<accession>A0A3B1DXH7</accession>
<name>A0A3B1DXH7_9ZZZZ</name>
<evidence type="ECO:0000313" key="2">
    <source>
        <dbReference type="EMBL" id="VAX41064.1"/>
    </source>
</evidence>
<reference evidence="2" key="1">
    <citation type="submission" date="2018-06" db="EMBL/GenBank/DDBJ databases">
        <authorList>
            <person name="Zhirakovskaya E."/>
        </authorList>
    </citation>
    <scope>NUCLEOTIDE SEQUENCE</scope>
</reference>
<proteinExistence type="predicted"/>
<dbReference type="Gene3D" id="1.10.1670.10">
    <property type="entry name" value="Helix-hairpin-Helix base-excision DNA repair enzymes (C-terminal)"/>
    <property type="match status" value="1"/>
</dbReference>
<evidence type="ECO:0000256" key="1">
    <source>
        <dbReference type="SAM" id="MobiDB-lite"/>
    </source>
</evidence>
<dbReference type="GO" id="GO:0003824">
    <property type="term" value="F:catalytic activity"/>
    <property type="evidence" value="ECO:0007669"/>
    <property type="project" value="InterPro"/>
</dbReference>
<dbReference type="InterPro" id="IPR011257">
    <property type="entry name" value="DNA_glycosylase"/>
</dbReference>
<organism evidence="2">
    <name type="scientific">hydrothermal vent metagenome</name>
    <dbReference type="NCBI Taxonomy" id="652676"/>
    <lineage>
        <taxon>unclassified sequences</taxon>
        <taxon>metagenomes</taxon>
        <taxon>ecological metagenomes</taxon>
    </lineage>
</organism>
<feature type="region of interest" description="Disordered" evidence="1">
    <location>
        <begin position="203"/>
        <end position="243"/>
    </location>
</feature>
<dbReference type="Gene3D" id="1.10.340.30">
    <property type="entry name" value="Hypothetical protein, domain 2"/>
    <property type="match status" value="1"/>
</dbReference>
<sequence length="243" mass="26955">MTAPGGDSDRLASLLTGLLGSLEPAEVLPEFAHEGIDPLIDLLLYSFLLWESTPEQAATARANLHETVIDANELRVSMPDEIQAWIGLRDRVAAERAKRLRASLNAIFHREHTVTLQGLIVVSKREVRDYLDSLEGMTPFVAARVTLFGFQGHAIPADRKLCSLLSREQVLKPGLLPEDAERWLERQIRASDAEQIVRVLEAWRETPHHRTPPPKAPEVKSTPAESAPKDTPAPPTECSKKDS</sequence>
<protein>
    <submittedName>
        <fullName evidence="2">Uncharacterized protein</fullName>
    </submittedName>
</protein>
<dbReference type="SUPFAM" id="SSF48150">
    <property type="entry name" value="DNA-glycosylase"/>
    <property type="match status" value="1"/>
</dbReference>
<dbReference type="AlphaFoldDB" id="A0A3B1DXH7"/>
<dbReference type="InterPro" id="IPR023170">
    <property type="entry name" value="HhH_base_excis_C"/>
</dbReference>